<name>A0A8T0HUI6_CERPU</name>
<dbReference type="EMBL" id="CM026426">
    <property type="protein sequence ID" value="KAG0574712.1"/>
    <property type="molecule type" value="Genomic_DNA"/>
</dbReference>
<organism evidence="1 2">
    <name type="scientific">Ceratodon purpureus</name>
    <name type="common">Fire moss</name>
    <name type="synonym">Dicranum purpureum</name>
    <dbReference type="NCBI Taxonomy" id="3225"/>
    <lineage>
        <taxon>Eukaryota</taxon>
        <taxon>Viridiplantae</taxon>
        <taxon>Streptophyta</taxon>
        <taxon>Embryophyta</taxon>
        <taxon>Bryophyta</taxon>
        <taxon>Bryophytina</taxon>
        <taxon>Bryopsida</taxon>
        <taxon>Dicranidae</taxon>
        <taxon>Pseudoditrichales</taxon>
        <taxon>Ditrichaceae</taxon>
        <taxon>Ceratodon</taxon>
    </lineage>
</organism>
<sequence>MIQGYLGLQTNFLCVGCRSIPVTRWTLADRDKGRILILDRRCSLTLQPVLRQHSAMIRMPSHNRR</sequence>
<reference evidence="1" key="1">
    <citation type="submission" date="2020-06" db="EMBL/GenBank/DDBJ databases">
        <title>WGS assembly of Ceratodon purpureus strain R40.</title>
        <authorList>
            <person name="Carey S.B."/>
            <person name="Jenkins J."/>
            <person name="Shu S."/>
            <person name="Lovell J.T."/>
            <person name="Sreedasyam A."/>
            <person name="Maumus F."/>
            <person name="Tiley G.P."/>
            <person name="Fernandez-Pozo N."/>
            <person name="Barry K."/>
            <person name="Chen C."/>
            <person name="Wang M."/>
            <person name="Lipzen A."/>
            <person name="Daum C."/>
            <person name="Saski C.A."/>
            <person name="Payton A.C."/>
            <person name="Mcbreen J.C."/>
            <person name="Conrad R.E."/>
            <person name="Kollar L.M."/>
            <person name="Olsson S."/>
            <person name="Huttunen S."/>
            <person name="Landis J.B."/>
            <person name="Wickett N.J."/>
            <person name="Johnson M.G."/>
            <person name="Rensing S.A."/>
            <person name="Grimwood J."/>
            <person name="Schmutz J."/>
            <person name="Mcdaniel S.F."/>
        </authorList>
    </citation>
    <scope>NUCLEOTIDE SEQUENCE</scope>
    <source>
        <strain evidence="1">R40</strain>
    </source>
</reference>
<gene>
    <name evidence="1" type="ORF">KC19_VG284700</name>
</gene>
<proteinExistence type="predicted"/>
<protein>
    <submittedName>
        <fullName evidence="1">Uncharacterized protein</fullName>
    </submittedName>
</protein>
<evidence type="ECO:0000313" key="1">
    <source>
        <dbReference type="EMBL" id="KAG0574712.1"/>
    </source>
</evidence>
<accession>A0A8T0HUI6</accession>
<dbReference type="Proteomes" id="UP000822688">
    <property type="component" value="Chromosome V"/>
</dbReference>
<evidence type="ECO:0000313" key="2">
    <source>
        <dbReference type="Proteomes" id="UP000822688"/>
    </source>
</evidence>
<comment type="caution">
    <text evidence="1">The sequence shown here is derived from an EMBL/GenBank/DDBJ whole genome shotgun (WGS) entry which is preliminary data.</text>
</comment>
<dbReference type="AlphaFoldDB" id="A0A8T0HUI6"/>
<keyword evidence="2" id="KW-1185">Reference proteome</keyword>